<dbReference type="InterPro" id="IPR051504">
    <property type="entry name" value="Plant_metabolite_acyltrans"/>
</dbReference>
<dbReference type="PANTHER" id="PTHR31625">
    <property type="match status" value="1"/>
</dbReference>
<dbReference type="Pfam" id="PF02458">
    <property type="entry name" value="Transferase"/>
    <property type="match status" value="1"/>
</dbReference>
<keyword evidence="2" id="KW-0012">Acyltransferase</keyword>
<evidence type="ECO:0000256" key="2">
    <source>
        <dbReference type="ARBA" id="ARBA00023315"/>
    </source>
</evidence>
<dbReference type="Gene3D" id="3.30.559.10">
    <property type="entry name" value="Chloramphenicol acetyltransferase-like domain"/>
    <property type="match status" value="2"/>
</dbReference>
<protein>
    <submittedName>
        <fullName evidence="3">Uncharacterized protein</fullName>
    </submittedName>
</protein>
<dbReference type="EMBL" id="JAWXYG010000005">
    <property type="protein sequence ID" value="KAK4272162.1"/>
    <property type="molecule type" value="Genomic_DNA"/>
</dbReference>
<evidence type="ECO:0000313" key="4">
    <source>
        <dbReference type="Proteomes" id="UP001293593"/>
    </source>
</evidence>
<keyword evidence="4" id="KW-1185">Reference proteome</keyword>
<organism evidence="3 4">
    <name type="scientific">Acacia crassicarpa</name>
    <name type="common">northern wattle</name>
    <dbReference type="NCBI Taxonomy" id="499986"/>
    <lineage>
        <taxon>Eukaryota</taxon>
        <taxon>Viridiplantae</taxon>
        <taxon>Streptophyta</taxon>
        <taxon>Embryophyta</taxon>
        <taxon>Tracheophyta</taxon>
        <taxon>Spermatophyta</taxon>
        <taxon>Magnoliopsida</taxon>
        <taxon>eudicotyledons</taxon>
        <taxon>Gunneridae</taxon>
        <taxon>Pentapetalae</taxon>
        <taxon>rosids</taxon>
        <taxon>fabids</taxon>
        <taxon>Fabales</taxon>
        <taxon>Fabaceae</taxon>
        <taxon>Caesalpinioideae</taxon>
        <taxon>mimosoid clade</taxon>
        <taxon>Acacieae</taxon>
        <taxon>Acacia</taxon>
    </lineage>
</organism>
<proteinExistence type="predicted"/>
<gene>
    <name evidence="3" type="ORF">QN277_020752</name>
</gene>
<dbReference type="GO" id="GO:0016747">
    <property type="term" value="F:acyltransferase activity, transferring groups other than amino-acyl groups"/>
    <property type="evidence" value="ECO:0007669"/>
    <property type="project" value="UniProtKB-ARBA"/>
</dbReference>
<reference evidence="3" key="1">
    <citation type="submission" date="2023-10" db="EMBL/GenBank/DDBJ databases">
        <title>Chromosome-level genome of the transformable northern wattle, Acacia crassicarpa.</title>
        <authorList>
            <person name="Massaro I."/>
            <person name="Sinha N.R."/>
            <person name="Poethig S."/>
            <person name="Leichty A.R."/>
        </authorList>
    </citation>
    <scope>NUCLEOTIDE SEQUENCE</scope>
    <source>
        <strain evidence="3">Acra3RX</strain>
        <tissue evidence="3">Leaf</tissue>
    </source>
</reference>
<dbReference type="Proteomes" id="UP001293593">
    <property type="component" value="Unassembled WGS sequence"/>
</dbReference>
<accession>A0AAE1JPN8</accession>
<comment type="caution">
    <text evidence="3">The sequence shown here is derived from an EMBL/GenBank/DDBJ whole genome shotgun (WGS) entry which is preliminary data.</text>
</comment>
<dbReference type="InterPro" id="IPR023213">
    <property type="entry name" value="CAT-like_dom_sf"/>
</dbReference>
<dbReference type="AlphaFoldDB" id="A0AAE1JPN8"/>
<keyword evidence="1" id="KW-0808">Transferase</keyword>
<sequence>MAITKILEQCQVSAPPGSVPSTSLPLTYFDISWLHCHPIQRLFFFNYPHPTHHFLDTLLPTLKHSLSLTLQHFFPFAGNLLLPPNPLHIHPYILYNDGDSLPFTAAESSADFTRLVSDSPTDVTELHHLVPPLPSPSNLENGSRLISLMTIQVTIFPNSGLAIGVTFNHVAGDGRAFHHFMKFWASVCRARGNSGSLLSSQPLPCHTRDIIKDPKGLKLIYLKERTKMELAGPVTGVSFDKFRATFLLNQDQIQKLKNWVSFTCFGNNTGSTPHISTFVLTCSLMWVCMIKSEESQDSNFANSLGEPCNLIFLADCRNHNPEFTIPPTYFGNCLAASIVALKRGLLVGEDGFVEAVKAMESKVRERKSDPLRGAETLFSNVRKLRMSGQPFLVIAGSPRFGVYETDFGWGKPRKSEVVHIDSSASISLSDGRDSEVAIEIGVALRRTQMNSLADILQKQLKNITG</sequence>
<name>A0AAE1JPN8_9FABA</name>
<evidence type="ECO:0000256" key="1">
    <source>
        <dbReference type="ARBA" id="ARBA00022679"/>
    </source>
</evidence>
<evidence type="ECO:0000313" key="3">
    <source>
        <dbReference type="EMBL" id="KAK4272162.1"/>
    </source>
</evidence>